<evidence type="ECO:0000256" key="3">
    <source>
        <dbReference type="PROSITE-ProRule" id="PRU00339"/>
    </source>
</evidence>
<evidence type="ECO:0000256" key="4">
    <source>
        <dbReference type="SAM" id="MobiDB-lite"/>
    </source>
</evidence>
<dbReference type="Pfam" id="PF13414">
    <property type="entry name" value="TPR_11"/>
    <property type="match status" value="1"/>
</dbReference>
<dbReference type="PANTHER" id="PTHR12558">
    <property type="entry name" value="CELL DIVISION CYCLE 16,23,27"/>
    <property type="match status" value="1"/>
</dbReference>
<gene>
    <name evidence="6" type="ordered locus">Bind_0857</name>
</gene>
<dbReference type="HOGENOM" id="CLU_007251_2_1_5"/>
<sequence length="572" mass="63264">MAVACALLVPAPLALARARESLAIATPFEVGDSPIGNYLAAYVAGIDKDTLAAATYFREALRYDPHNSALIERAFVAAISNGNMQDAFGFADRLLARDPGNGLAHLALGVKAIKQHQYAAARNHFARGGAGHERDITATLLAAWTYAGSGEYKRGLELVDRLHDESFGVFRDFHGGLIADVAHNPTEAARRLKASYDTDKNTLRLVDVYARFLALHGRRDEAIKVYEAFDEILPNHPIISAALATLKSGKTLESPVRTPEEGAAEVLYGLGAAGSRQGDELAAMIYLRLSLFLAPENSLAIITLGDIYERIKQNERAIDVYETVPDDDPLRITADIQSGQILEALGRTEEANKYLKRIVEEHPKDSDALSALGNLQRAHKQYAEAIETYTQALAATSKPEKANWPLYYFRGISYERNKQWPQAEADFRRALALFPDQPLVLNYLGYSWVDQGLNLDEAFAMLHKAVELRPTDGYIVDSLGWANYRLGRYDEAVKELERAIDLKPSDPVINDHLGDAYWRVGRKLEAHFQWNHARDLGPEPEDKDKILAKIEHGLDDEEKPAAAEARPAKNGG</sequence>
<keyword evidence="5" id="KW-0732">Signal</keyword>
<dbReference type="AlphaFoldDB" id="B2IHI6"/>
<dbReference type="PROSITE" id="PS50005">
    <property type="entry name" value="TPR"/>
    <property type="match status" value="3"/>
</dbReference>
<feature type="repeat" description="TPR" evidence="3">
    <location>
        <begin position="366"/>
        <end position="399"/>
    </location>
</feature>
<dbReference type="Gene3D" id="1.25.40.10">
    <property type="entry name" value="Tetratricopeptide repeat domain"/>
    <property type="match status" value="3"/>
</dbReference>
<dbReference type="SUPFAM" id="SSF48452">
    <property type="entry name" value="TPR-like"/>
    <property type="match status" value="2"/>
</dbReference>
<proteinExistence type="predicted"/>
<dbReference type="RefSeq" id="WP_012383864.1">
    <property type="nucleotide sequence ID" value="NC_010581.1"/>
</dbReference>
<keyword evidence="1" id="KW-0677">Repeat</keyword>
<dbReference type="EMBL" id="CP001016">
    <property type="protein sequence ID" value="ACB94507.1"/>
    <property type="molecule type" value="Genomic_DNA"/>
</dbReference>
<reference evidence="6 7" key="2">
    <citation type="journal article" date="2010" name="J. Bacteriol.">
        <title>Complete genome sequence of Beijerinckia indica subsp. indica.</title>
        <authorList>
            <person name="Tamas I."/>
            <person name="Dedysh S.N."/>
            <person name="Liesack W."/>
            <person name="Stott M.B."/>
            <person name="Alam M."/>
            <person name="Murrell J.C."/>
            <person name="Dunfield P.F."/>
        </authorList>
    </citation>
    <scope>NUCLEOTIDE SEQUENCE [LARGE SCALE GENOMIC DNA]</scope>
    <source>
        <strain evidence="7">ATCC 9039 / DSM 1715 / NCIMB 8712</strain>
    </source>
</reference>
<dbReference type="Pfam" id="PF07719">
    <property type="entry name" value="TPR_2"/>
    <property type="match status" value="1"/>
</dbReference>
<protein>
    <submittedName>
        <fullName evidence="6">Tetratricopeptide TPR_2 repeat protein</fullName>
    </submittedName>
</protein>
<evidence type="ECO:0000256" key="5">
    <source>
        <dbReference type="SAM" id="SignalP"/>
    </source>
</evidence>
<dbReference type="KEGG" id="bid:Bind_0857"/>
<accession>B2IHI6</accession>
<feature type="compositionally biased region" description="Low complexity" evidence="4">
    <location>
        <begin position="562"/>
        <end position="572"/>
    </location>
</feature>
<evidence type="ECO:0000313" key="6">
    <source>
        <dbReference type="EMBL" id="ACB94507.1"/>
    </source>
</evidence>
<dbReference type="InterPro" id="IPR013105">
    <property type="entry name" value="TPR_2"/>
</dbReference>
<keyword evidence="2 3" id="KW-0802">TPR repeat</keyword>
<dbReference type="InterPro" id="IPR019734">
    <property type="entry name" value="TPR_rpt"/>
</dbReference>
<dbReference type="Pfam" id="PF13432">
    <property type="entry name" value="TPR_16"/>
    <property type="match status" value="2"/>
</dbReference>
<feature type="compositionally biased region" description="Basic and acidic residues" evidence="4">
    <location>
        <begin position="534"/>
        <end position="553"/>
    </location>
</feature>
<feature type="repeat" description="TPR" evidence="3">
    <location>
        <begin position="404"/>
        <end position="437"/>
    </location>
</feature>
<dbReference type="eggNOG" id="COG0457">
    <property type="taxonomic scope" value="Bacteria"/>
</dbReference>
<dbReference type="Proteomes" id="UP000001695">
    <property type="component" value="Chromosome"/>
</dbReference>
<evidence type="ECO:0000256" key="1">
    <source>
        <dbReference type="ARBA" id="ARBA00022737"/>
    </source>
</evidence>
<dbReference type="SMART" id="SM00028">
    <property type="entry name" value="TPR"/>
    <property type="match status" value="7"/>
</dbReference>
<feature type="region of interest" description="Disordered" evidence="4">
    <location>
        <begin position="534"/>
        <end position="572"/>
    </location>
</feature>
<organism evidence="6 7">
    <name type="scientific">Beijerinckia indica subsp. indica (strain ATCC 9039 / DSM 1715 / NCIMB 8712)</name>
    <dbReference type="NCBI Taxonomy" id="395963"/>
    <lineage>
        <taxon>Bacteria</taxon>
        <taxon>Pseudomonadati</taxon>
        <taxon>Pseudomonadota</taxon>
        <taxon>Alphaproteobacteria</taxon>
        <taxon>Hyphomicrobiales</taxon>
        <taxon>Beijerinckiaceae</taxon>
        <taxon>Beijerinckia</taxon>
    </lineage>
</organism>
<reference evidence="7" key="1">
    <citation type="submission" date="2008-03" db="EMBL/GenBank/DDBJ databases">
        <title>Complete sequence of chromosome of Beijerinckia indica subsp. indica ATCC 9039.</title>
        <authorList>
            <consortium name="US DOE Joint Genome Institute"/>
            <person name="Copeland A."/>
            <person name="Lucas S."/>
            <person name="Lapidus A."/>
            <person name="Glavina del Rio T."/>
            <person name="Dalin E."/>
            <person name="Tice H."/>
            <person name="Bruce D."/>
            <person name="Goodwin L."/>
            <person name="Pitluck S."/>
            <person name="LaButti K."/>
            <person name="Schmutz J."/>
            <person name="Larimer F."/>
            <person name="Land M."/>
            <person name="Hauser L."/>
            <person name="Kyrpides N."/>
            <person name="Mikhailova N."/>
            <person name="Dunfield P.F."/>
            <person name="Dedysh S.N."/>
            <person name="Liesack W."/>
            <person name="Saw J.H."/>
            <person name="Alam M."/>
            <person name="Chen Y."/>
            <person name="Murrell J.C."/>
            <person name="Richardson P."/>
        </authorList>
    </citation>
    <scope>NUCLEOTIDE SEQUENCE [LARGE SCALE GENOMIC DNA]</scope>
    <source>
        <strain evidence="7">ATCC 9039 / DSM 1715 / NCIMB 8712</strain>
    </source>
</reference>
<evidence type="ECO:0000313" key="7">
    <source>
        <dbReference type="Proteomes" id="UP000001695"/>
    </source>
</evidence>
<evidence type="ECO:0000256" key="2">
    <source>
        <dbReference type="ARBA" id="ARBA00022803"/>
    </source>
</evidence>
<name>B2IHI6_BEII9</name>
<dbReference type="STRING" id="395963.Bind_0857"/>
<feature type="repeat" description="TPR" evidence="3">
    <location>
        <begin position="473"/>
        <end position="506"/>
    </location>
</feature>
<dbReference type="InterPro" id="IPR011990">
    <property type="entry name" value="TPR-like_helical_dom_sf"/>
</dbReference>
<dbReference type="PANTHER" id="PTHR12558:SF13">
    <property type="entry name" value="CELL DIVISION CYCLE PROTEIN 27 HOMOLOG"/>
    <property type="match status" value="1"/>
</dbReference>
<feature type="chain" id="PRO_5002776699" evidence="5">
    <location>
        <begin position="17"/>
        <end position="572"/>
    </location>
</feature>
<feature type="signal peptide" evidence="5">
    <location>
        <begin position="1"/>
        <end position="16"/>
    </location>
</feature>
<keyword evidence="7" id="KW-1185">Reference proteome</keyword>